<keyword evidence="1" id="KW-0472">Membrane</keyword>
<gene>
    <name evidence="2" type="ORF">CIAN88_11145</name>
</gene>
<feature type="transmembrane region" description="Helical" evidence="1">
    <location>
        <begin position="122"/>
        <end position="143"/>
    </location>
</feature>
<dbReference type="Proteomes" id="UP000030008">
    <property type="component" value="Unassembled WGS sequence"/>
</dbReference>
<dbReference type="RefSeq" id="WP_044905494.1">
    <property type="nucleotide sequence ID" value="NZ_JQIF01000048.1"/>
</dbReference>
<keyword evidence="1" id="KW-1133">Transmembrane helix</keyword>
<evidence type="ECO:0008006" key="4">
    <source>
        <dbReference type="Google" id="ProtNLM"/>
    </source>
</evidence>
<sequence>MKLKQPVNWKHTTFLWILRFMLSGVAVSIVFQCLRIIELFQMPEQSLRFIPWEVNNVVTLARLLAESGLFSSRFYAVFDSLLAITNASIYALLLLWGIQAVKEAAKTTPFLTDILKKLKISILLLAGFRFLLVFLEFLLALIYQPPIDWSSLFFDVVRNLFESLIMLGALWCLIHVWMYGAALQHELDETI</sequence>
<dbReference type="AlphaFoldDB" id="A0A099I628"/>
<accession>A0A099I628</accession>
<feature type="transmembrane region" description="Helical" evidence="1">
    <location>
        <begin position="74"/>
        <end position="101"/>
    </location>
</feature>
<protein>
    <recommendedName>
        <fullName evidence="4">DUF2975 domain-containing protein</fullName>
    </recommendedName>
</protein>
<evidence type="ECO:0000313" key="3">
    <source>
        <dbReference type="Proteomes" id="UP000030008"/>
    </source>
</evidence>
<name>A0A099I628_CLOIN</name>
<feature type="transmembrane region" description="Helical" evidence="1">
    <location>
        <begin position="12"/>
        <end position="37"/>
    </location>
</feature>
<proteinExistence type="predicted"/>
<keyword evidence="1" id="KW-0812">Transmembrane</keyword>
<feature type="transmembrane region" description="Helical" evidence="1">
    <location>
        <begin position="163"/>
        <end position="183"/>
    </location>
</feature>
<reference evidence="2 3" key="1">
    <citation type="submission" date="2014-08" db="EMBL/GenBank/DDBJ databases">
        <title>Clostridium innocuum, an unnegligible vancomycin-resistant pathogen causing extra-intestinal infections.</title>
        <authorList>
            <person name="Feng Y."/>
            <person name="Chiu C.-H."/>
        </authorList>
    </citation>
    <scope>NUCLEOTIDE SEQUENCE [LARGE SCALE GENOMIC DNA]</scope>
    <source>
        <strain evidence="2 3">AN88</strain>
    </source>
</reference>
<evidence type="ECO:0000256" key="1">
    <source>
        <dbReference type="SAM" id="Phobius"/>
    </source>
</evidence>
<evidence type="ECO:0000313" key="2">
    <source>
        <dbReference type="EMBL" id="KGJ53026.1"/>
    </source>
</evidence>
<comment type="caution">
    <text evidence="2">The sequence shown here is derived from an EMBL/GenBank/DDBJ whole genome shotgun (WGS) entry which is preliminary data.</text>
</comment>
<dbReference type="EMBL" id="JQIF01000048">
    <property type="protein sequence ID" value="KGJ53026.1"/>
    <property type="molecule type" value="Genomic_DNA"/>
</dbReference>
<organism evidence="2 3">
    <name type="scientific">Clostridium innocuum</name>
    <dbReference type="NCBI Taxonomy" id="1522"/>
    <lineage>
        <taxon>Bacteria</taxon>
        <taxon>Bacillati</taxon>
        <taxon>Bacillota</taxon>
        <taxon>Clostridia</taxon>
        <taxon>Eubacteriales</taxon>
        <taxon>Clostridiaceae</taxon>
        <taxon>Clostridium</taxon>
    </lineage>
</organism>